<keyword evidence="2" id="KW-1003">Cell membrane</keyword>
<comment type="similarity">
    <text evidence="5">Belongs to the methyl-accepting chemotaxis (MCP) protein family.</text>
</comment>
<dbReference type="KEGG" id="mcui:G8O30_11280"/>
<dbReference type="InterPro" id="IPR003660">
    <property type="entry name" value="HAMP_dom"/>
</dbReference>
<evidence type="ECO:0000256" key="8">
    <source>
        <dbReference type="SAM" id="Phobius"/>
    </source>
</evidence>
<dbReference type="AlphaFoldDB" id="A0A7S8CCJ1"/>
<keyword evidence="8" id="KW-0812">Transmembrane</keyword>
<proteinExistence type="inferred from homology"/>
<name>A0A7S8CCJ1_9BACI</name>
<dbReference type="InterPro" id="IPR024478">
    <property type="entry name" value="HlyB_4HB_MCP"/>
</dbReference>
<dbReference type="CDD" id="cd06225">
    <property type="entry name" value="HAMP"/>
    <property type="match status" value="1"/>
</dbReference>
<dbReference type="SUPFAM" id="SSF58104">
    <property type="entry name" value="Methyl-accepting chemotaxis protein (MCP) signaling domain"/>
    <property type="match status" value="1"/>
</dbReference>
<dbReference type="GO" id="GO:0005886">
    <property type="term" value="C:plasma membrane"/>
    <property type="evidence" value="ECO:0007669"/>
    <property type="project" value="UniProtKB-SubCell"/>
</dbReference>
<dbReference type="Pfam" id="PF00015">
    <property type="entry name" value="MCPsignal"/>
    <property type="match status" value="1"/>
</dbReference>
<comment type="subcellular location">
    <subcellularLocation>
        <location evidence="1">Cell membrane</location>
    </subcellularLocation>
</comment>
<gene>
    <name evidence="11" type="ORF">G8O30_11280</name>
</gene>
<evidence type="ECO:0000256" key="1">
    <source>
        <dbReference type="ARBA" id="ARBA00004236"/>
    </source>
</evidence>
<reference evidence="11 12" key="1">
    <citation type="submission" date="2019-07" db="EMBL/GenBank/DDBJ databases">
        <title>Genome sequence of 2 isolates from Red Sea Mangroves.</title>
        <authorList>
            <person name="Sefrji F."/>
            <person name="Michoud G."/>
            <person name="Merlino G."/>
            <person name="Daffonchio D."/>
        </authorList>
    </citation>
    <scope>NUCLEOTIDE SEQUENCE [LARGE SCALE GENOMIC DNA]</scope>
    <source>
        <strain evidence="11 12">R1DC41</strain>
    </source>
</reference>
<keyword evidence="12" id="KW-1185">Reference proteome</keyword>
<feature type="transmembrane region" description="Helical" evidence="8">
    <location>
        <begin position="177"/>
        <end position="199"/>
    </location>
</feature>
<dbReference type="Pfam" id="PF00672">
    <property type="entry name" value="HAMP"/>
    <property type="match status" value="1"/>
</dbReference>
<evidence type="ECO:0000313" key="11">
    <source>
        <dbReference type="EMBL" id="QPC47485.1"/>
    </source>
</evidence>
<dbReference type="GO" id="GO:0004888">
    <property type="term" value="F:transmembrane signaling receptor activity"/>
    <property type="evidence" value="ECO:0007669"/>
    <property type="project" value="InterPro"/>
</dbReference>
<keyword evidence="8" id="KW-1133">Transmembrane helix</keyword>
<dbReference type="InterPro" id="IPR004089">
    <property type="entry name" value="MCPsignal_dom"/>
</dbReference>
<evidence type="ECO:0000313" key="12">
    <source>
        <dbReference type="Proteomes" id="UP000593626"/>
    </source>
</evidence>
<feature type="transmembrane region" description="Helical" evidence="8">
    <location>
        <begin position="9"/>
        <end position="30"/>
    </location>
</feature>
<evidence type="ECO:0000259" key="9">
    <source>
        <dbReference type="PROSITE" id="PS50111"/>
    </source>
</evidence>
<evidence type="ECO:0000256" key="4">
    <source>
        <dbReference type="ARBA" id="ARBA00023224"/>
    </source>
</evidence>
<dbReference type="PANTHER" id="PTHR32089:SF112">
    <property type="entry name" value="LYSOZYME-LIKE PROTEIN-RELATED"/>
    <property type="match status" value="1"/>
</dbReference>
<evidence type="ECO:0000256" key="3">
    <source>
        <dbReference type="ARBA" id="ARBA00023136"/>
    </source>
</evidence>
<evidence type="ECO:0000256" key="2">
    <source>
        <dbReference type="ARBA" id="ARBA00022475"/>
    </source>
</evidence>
<dbReference type="Pfam" id="PF12729">
    <property type="entry name" value="4HB_MCP_1"/>
    <property type="match status" value="1"/>
</dbReference>
<dbReference type="EMBL" id="CP049742">
    <property type="protein sequence ID" value="QPC47485.1"/>
    <property type="molecule type" value="Genomic_DNA"/>
</dbReference>
<dbReference type="Proteomes" id="UP000593626">
    <property type="component" value="Chromosome"/>
</dbReference>
<dbReference type="CDD" id="cd11386">
    <property type="entry name" value="MCP_signal"/>
    <property type="match status" value="1"/>
</dbReference>
<dbReference type="SMART" id="SM00304">
    <property type="entry name" value="HAMP"/>
    <property type="match status" value="1"/>
</dbReference>
<keyword evidence="7" id="KW-0175">Coiled coil</keyword>
<dbReference type="RefSeq" id="WP_239672155.1">
    <property type="nucleotide sequence ID" value="NZ_CP049742.1"/>
</dbReference>
<feature type="coiled-coil region" evidence="7">
    <location>
        <begin position="533"/>
        <end position="560"/>
    </location>
</feature>
<evidence type="ECO:0000256" key="6">
    <source>
        <dbReference type="PROSITE-ProRule" id="PRU00284"/>
    </source>
</evidence>
<dbReference type="PRINTS" id="PR00260">
    <property type="entry name" value="CHEMTRNSDUCR"/>
</dbReference>
<accession>A0A7S8CCJ1</accession>
<protein>
    <submittedName>
        <fullName evidence="11">Methyl-accepting chemotaxis protein</fullName>
    </submittedName>
</protein>
<dbReference type="SMART" id="SM00283">
    <property type="entry name" value="MA"/>
    <property type="match status" value="1"/>
</dbReference>
<dbReference type="PROSITE" id="PS50111">
    <property type="entry name" value="CHEMOTAXIS_TRANSDUC_2"/>
    <property type="match status" value="1"/>
</dbReference>
<dbReference type="PANTHER" id="PTHR32089">
    <property type="entry name" value="METHYL-ACCEPTING CHEMOTAXIS PROTEIN MCPB"/>
    <property type="match status" value="1"/>
</dbReference>
<dbReference type="GO" id="GO:0007165">
    <property type="term" value="P:signal transduction"/>
    <property type="evidence" value="ECO:0007669"/>
    <property type="project" value="UniProtKB-KW"/>
</dbReference>
<evidence type="ECO:0000259" key="10">
    <source>
        <dbReference type="PROSITE" id="PS50885"/>
    </source>
</evidence>
<feature type="domain" description="Methyl-accepting transducer" evidence="9">
    <location>
        <begin position="273"/>
        <end position="523"/>
    </location>
</feature>
<evidence type="ECO:0000256" key="5">
    <source>
        <dbReference type="ARBA" id="ARBA00029447"/>
    </source>
</evidence>
<dbReference type="Gene3D" id="1.10.287.950">
    <property type="entry name" value="Methyl-accepting chemotaxis protein"/>
    <property type="match status" value="1"/>
</dbReference>
<sequence length="563" mass="61694">MKSIRMKLLGAFAIINVLIIALGVFTYFSVQSINSNSNDMVNTELPIFIADENLRFTVSQQMGLARGYILYQDDSYVKDFNDLTAESANLQKIILNISKSDRAKDLFEDIGTFQTMVVQDVFANIRTGNEELAAQKMKDEVQPFGREIMAKLNEYAKDRESSMLEAGNKVMTRSDILGTQTAIVVIVVVILTFVLASVISRRIANPINVAKERLQLVADGILPEEDLKVKSKDEVGQLVHSLNNMTTSLRGMVEDMKAIAVAVANRSDQVANNSIESREGSEQIAATMEQLSSGSQEQATSSQTLAEMMTVFTQVLQESVKEGHQTAENSREVVQLVRKGSEQMDASVEQMNEINENVNTAITVVKGLNAKTDNISQLVQVIEAISEQTNLLALNAAIEAARAGEHGKGFAVVAEEVRKLAEQVSFSVKDITGIISEVQHETKNMVTTLSEGYELVSSGKQAVEETGTTFSTIETRIEQMAEKVTELANSMNGMHHSTQDMTLAVDNIAAVSEEAAAGIEEATATTQQSHASMEQIASYADDLNKEVQQLNQLIGRFTIEEKE</sequence>
<evidence type="ECO:0000256" key="7">
    <source>
        <dbReference type="SAM" id="Coils"/>
    </source>
</evidence>
<organism evidence="11 12">
    <name type="scientific">Mangrovibacillus cuniculi</name>
    <dbReference type="NCBI Taxonomy" id="2593652"/>
    <lineage>
        <taxon>Bacteria</taxon>
        <taxon>Bacillati</taxon>
        <taxon>Bacillota</taxon>
        <taxon>Bacilli</taxon>
        <taxon>Bacillales</taxon>
        <taxon>Bacillaceae</taxon>
        <taxon>Mangrovibacillus</taxon>
    </lineage>
</organism>
<keyword evidence="4 6" id="KW-0807">Transducer</keyword>
<dbReference type="GO" id="GO:0006935">
    <property type="term" value="P:chemotaxis"/>
    <property type="evidence" value="ECO:0007669"/>
    <property type="project" value="InterPro"/>
</dbReference>
<keyword evidence="3 8" id="KW-0472">Membrane</keyword>
<dbReference type="PROSITE" id="PS50885">
    <property type="entry name" value="HAMP"/>
    <property type="match status" value="1"/>
</dbReference>
<dbReference type="InterPro" id="IPR004090">
    <property type="entry name" value="Chemotax_Me-accpt_rcpt"/>
</dbReference>
<feature type="domain" description="HAMP" evidence="10">
    <location>
        <begin position="201"/>
        <end position="254"/>
    </location>
</feature>